<dbReference type="InterPro" id="IPR051043">
    <property type="entry name" value="Sulfatase_Mod_Factor_Kinase"/>
</dbReference>
<feature type="region of interest" description="Disordered" evidence="1">
    <location>
        <begin position="1"/>
        <end position="65"/>
    </location>
</feature>
<reference evidence="4" key="1">
    <citation type="submission" date="2015-09" db="EMBL/GenBank/DDBJ databases">
        <authorList>
            <person name="Rodrigo-Torres Lidia"/>
            <person name="Arahal R.David."/>
        </authorList>
    </citation>
    <scope>NUCLEOTIDE SEQUENCE [LARGE SCALE GENOMIC DNA]</scope>
    <source>
        <strain evidence="4">CECT 7735</strain>
    </source>
</reference>
<dbReference type="PANTHER" id="PTHR23150">
    <property type="entry name" value="SULFATASE MODIFYING FACTOR 1, 2"/>
    <property type="match status" value="1"/>
</dbReference>
<evidence type="ECO:0000313" key="4">
    <source>
        <dbReference type="Proteomes" id="UP000051870"/>
    </source>
</evidence>
<keyword evidence="4" id="KW-1185">Reference proteome</keyword>
<dbReference type="GO" id="GO:0004674">
    <property type="term" value="F:protein serine/threonine kinase activity"/>
    <property type="evidence" value="ECO:0007669"/>
    <property type="project" value="UniProtKB-EC"/>
</dbReference>
<feature type="domain" description="Sulfatase-modifying factor enzyme-like" evidence="2">
    <location>
        <begin position="36"/>
        <end position="313"/>
    </location>
</feature>
<evidence type="ECO:0000256" key="1">
    <source>
        <dbReference type="SAM" id="MobiDB-lite"/>
    </source>
</evidence>
<dbReference type="PANTHER" id="PTHR23150:SF19">
    <property type="entry name" value="FORMYLGLYCINE-GENERATING ENZYME"/>
    <property type="match status" value="1"/>
</dbReference>
<dbReference type="RefSeq" id="WP_058311804.1">
    <property type="nucleotide sequence ID" value="NZ_CYTW01000002.1"/>
</dbReference>
<dbReference type="GeneID" id="83881668"/>
<dbReference type="SUPFAM" id="SSF56436">
    <property type="entry name" value="C-type lectin-like"/>
    <property type="match status" value="1"/>
</dbReference>
<keyword evidence="3" id="KW-0808">Transferase</keyword>
<gene>
    <name evidence="3" type="primary">pkn1</name>
    <name evidence="3" type="ORF">PH7735_02658</name>
</gene>
<organism evidence="3 4">
    <name type="scientific">Shimia thalassica</name>
    <dbReference type="NCBI Taxonomy" id="1715693"/>
    <lineage>
        <taxon>Bacteria</taxon>
        <taxon>Pseudomonadati</taxon>
        <taxon>Pseudomonadota</taxon>
        <taxon>Alphaproteobacteria</taxon>
        <taxon>Rhodobacterales</taxon>
        <taxon>Roseobacteraceae</taxon>
    </lineage>
</organism>
<protein>
    <submittedName>
        <fullName evidence="3">Serine/threonine-protein kinase pkn1</fullName>
        <ecNumber evidence="3">2.7.11.1</ecNumber>
    </submittedName>
</protein>
<dbReference type="EMBL" id="CYTW01000002">
    <property type="protein sequence ID" value="CUK02821.1"/>
    <property type="molecule type" value="Genomic_DNA"/>
</dbReference>
<dbReference type="AlphaFoldDB" id="A0A0P1IK45"/>
<dbReference type="Proteomes" id="UP000051870">
    <property type="component" value="Unassembled WGS sequence"/>
</dbReference>
<proteinExistence type="predicted"/>
<sequence>MQPDTKKGSCCSPSRSAGADTPLAAPIATGGKRIPDDAVHIPGGRSFTGTSRPEIPDDGEDPVRNTRVKPFRIGATTVTNAQFAAFISETGYVTEAERFGWSFVFWMQVPEGLGPTLGVKDVEWWRRVDGANWRDINGPGTMDAVWKPDHPVVQMSWNDAQAYAKWAGGRLPTEAEWEHAARGGLGDVRFPWGDREPDDADFQPCNIWQGDFPKTNSAKDGFVTTAPARHYEPNGYGLYNVVGNVWEWTADAYRIKSLKKHVRQRLATMKGYKLSKGGSFLCHVSYCYRYRIAARSGTSPDSTTTHQGFRVVWPE</sequence>
<dbReference type="Pfam" id="PF03781">
    <property type="entry name" value="FGE-sulfatase"/>
    <property type="match status" value="1"/>
</dbReference>
<keyword evidence="3" id="KW-0418">Kinase</keyword>
<dbReference type="GO" id="GO:0120147">
    <property type="term" value="F:formylglycine-generating oxidase activity"/>
    <property type="evidence" value="ECO:0007669"/>
    <property type="project" value="TreeGrafter"/>
</dbReference>
<dbReference type="Gene3D" id="3.90.1580.10">
    <property type="entry name" value="paralog of FGE (formylglycine-generating enzyme)"/>
    <property type="match status" value="1"/>
</dbReference>
<evidence type="ECO:0000313" key="3">
    <source>
        <dbReference type="EMBL" id="CUK02821.1"/>
    </source>
</evidence>
<evidence type="ECO:0000259" key="2">
    <source>
        <dbReference type="Pfam" id="PF03781"/>
    </source>
</evidence>
<name>A0A0P1IK45_9RHOB</name>
<accession>A0A0P1IK45</accession>
<dbReference type="InterPro" id="IPR042095">
    <property type="entry name" value="SUMF_sf"/>
</dbReference>
<dbReference type="InterPro" id="IPR005532">
    <property type="entry name" value="SUMF_dom"/>
</dbReference>
<dbReference type="InterPro" id="IPR016187">
    <property type="entry name" value="CTDL_fold"/>
</dbReference>
<dbReference type="EC" id="2.7.11.1" evidence="3"/>
<dbReference type="STRING" id="1715693.PH7735_02658"/>